<organism evidence="4">
    <name type="scientific">Sheuella amnicola</name>
    <dbReference type="NCBI Taxonomy" id="2707330"/>
    <lineage>
        <taxon>Bacteria</taxon>
        <taxon>Pseudomonadati</taxon>
        <taxon>Pseudomonadota</taxon>
        <taxon>Betaproteobacteria</taxon>
        <taxon>Burkholderiales</taxon>
        <taxon>Alcaligenaceae</taxon>
        <taxon>Sheuella</taxon>
    </lineage>
</organism>
<dbReference type="GO" id="GO:0016810">
    <property type="term" value="F:hydrolase activity, acting on carbon-nitrogen (but not peptide) bonds"/>
    <property type="evidence" value="ECO:0007669"/>
    <property type="project" value="InterPro"/>
</dbReference>
<reference evidence="4" key="1">
    <citation type="submission" date="2020-02" db="EMBL/GenBank/DDBJ databases">
        <authorList>
            <person name="Chen W.-M."/>
        </authorList>
    </citation>
    <scope>NUCLEOTIDE SEQUENCE</scope>
    <source>
        <strain evidence="4">NBD-18</strain>
    </source>
</reference>
<dbReference type="InterPro" id="IPR051398">
    <property type="entry name" value="Polysacch_Deacetylase"/>
</dbReference>
<feature type="domain" description="NodB homology" evidence="3">
    <location>
        <begin position="56"/>
        <end position="234"/>
    </location>
</feature>
<dbReference type="Pfam" id="PF01522">
    <property type="entry name" value="Polysacc_deac_1"/>
    <property type="match status" value="1"/>
</dbReference>
<accession>A0A6B2R0Q5</accession>
<dbReference type="PANTHER" id="PTHR34216:SF3">
    <property type="entry name" value="POLY-BETA-1,6-N-ACETYL-D-GLUCOSAMINE N-DEACETYLASE"/>
    <property type="match status" value="1"/>
</dbReference>
<keyword evidence="2" id="KW-0732">Signal</keyword>
<dbReference type="GO" id="GO:0005576">
    <property type="term" value="C:extracellular region"/>
    <property type="evidence" value="ECO:0007669"/>
    <property type="project" value="UniProtKB-SubCell"/>
</dbReference>
<evidence type="ECO:0000256" key="1">
    <source>
        <dbReference type="ARBA" id="ARBA00004613"/>
    </source>
</evidence>
<comment type="caution">
    <text evidence="4">The sequence shown here is derived from an EMBL/GenBank/DDBJ whole genome shotgun (WGS) entry which is preliminary data.</text>
</comment>
<dbReference type="AlphaFoldDB" id="A0A6B2R0Q5"/>
<sequence>MYHQIDLPAPRGTRFRGLTVHPAAFRRQMIWMHRLGYTGLSMHDLMPYLTGEKQGKVFGITFDDGFRNVFKHALPVLKETGFTATNYFVANQFDGGNVWDADNNVPFSPLMSLDEIRQWARAGQEVGSHTLDHVHLPKIDRQEAVRQISDSRAKLSQAVDVDVTAFCYPFGEFHSDHCEIARLAGYTNATTTARGLAGAHDDLFELPRVGIWRTTHLLRFFQKTLTKHEDRRRV</sequence>
<dbReference type="Gene3D" id="3.20.20.370">
    <property type="entry name" value="Glycoside hydrolase/deacetylase"/>
    <property type="match status" value="1"/>
</dbReference>
<dbReference type="PROSITE" id="PS51677">
    <property type="entry name" value="NODB"/>
    <property type="match status" value="1"/>
</dbReference>
<dbReference type="InterPro" id="IPR011330">
    <property type="entry name" value="Glyco_hydro/deAcase_b/a-brl"/>
</dbReference>
<dbReference type="GO" id="GO:0005975">
    <property type="term" value="P:carbohydrate metabolic process"/>
    <property type="evidence" value="ECO:0007669"/>
    <property type="project" value="InterPro"/>
</dbReference>
<proteinExistence type="predicted"/>
<gene>
    <name evidence="4" type="ORF">G3I67_11735</name>
</gene>
<protein>
    <submittedName>
        <fullName evidence="4">Polysaccharide deacetylase family protein</fullName>
    </submittedName>
</protein>
<evidence type="ECO:0000259" key="3">
    <source>
        <dbReference type="PROSITE" id="PS51677"/>
    </source>
</evidence>
<evidence type="ECO:0000256" key="2">
    <source>
        <dbReference type="ARBA" id="ARBA00022729"/>
    </source>
</evidence>
<dbReference type="EMBL" id="JAAGRN010000008">
    <property type="protein sequence ID" value="NDY83901.1"/>
    <property type="molecule type" value="Genomic_DNA"/>
</dbReference>
<dbReference type="CDD" id="cd10918">
    <property type="entry name" value="CE4_NodB_like_5s_6s"/>
    <property type="match status" value="1"/>
</dbReference>
<dbReference type="InterPro" id="IPR002509">
    <property type="entry name" value="NODB_dom"/>
</dbReference>
<dbReference type="SUPFAM" id="SSF88713">
    <property type="entry name" value="Glycoside hydrolase/deacetylase"/>
    <property type="match status" value="1"/>
</dbReference>
<evidence type="ECO:0000313" key="4">
    <source>
        <dbReference type="EMBL" id="NDY83901.1"/>
    </source>
</evidence>
<comment type="subcellular location">
    <subcellularLocation>
        <location evidence="1">Secreted</location>
    </subcellularLocation>
</comment>
<dbReference type="PANTHER" id="PTHR34216">
    <property type="match status" value="1"/>
</dbReference>
<name>A0A6B2R0Q5_9BURK</name>